<dbReference type="SUPFAM" id="SSF55073">
    <property type="entry name" value="Nucleotide cyclase"/>
    <property type="match status" value="1"/>
</dbReference>
<dbReference type="PROSITE" id="PS50112">
    <property type="entry name" value="PAS"/>
    <property type="match status" value="1"/>
</dbReference>
<dbReference type="Proteomes" id="UP000199657">
    <property type="component" value="Unassembled WGS sequence"/>
</dbReference>
<feature type="domain" description="GGDEF" evidence="3">
    <location>
        <begin position="477"/>
        <end position="605"/>
    </location>
</feature>
<dbReference type="InterPro" id="IPR029016">
    <property type="entry name" value="GAF-like_dom_sf"/>
</dbReference>
<accession>A0A1H8VAT5</accession>
<dbReference type="PROSITE" id="PS50887">
    <property type="entry name" value="GGDEF"/>
    <property type="match status" value="1"/>
</dbReference>
<gene>
    <name evidence="4" type="ORF">SAMN04488052_11118</name>
</gene>
<dbReference type="CDD" id="cd01949">
    <property type="entry name" value="GGDEF"/>
    <property type="match status" value="1"/>
</dbReference>
<dbReference type="SMART" id="SM00267">
    <property type="entry name" value="GGDEF"/>
    <property type="match status" value="1"/>
</dbReference>
<dbReference type="SMART" id="SM00065">
    <property type="entry name" value="GAF"/>
    <property type="match status" value="1"/>
</dbReference>
<dbReference type="InterPro" id="IPR029787">
    <property type="entry name" value="Nucleotide_cyclase"/>
</dbReference>
<dbReference type="Gene3D" id="3.30.450.40">
    <property type="match status" value="1"/>
</dbReference>
<dbReference type="SMART" id="SM00091">
    <property type="entry name" value="PAS"/>
    <property type="match status" value="1"/>
</dbReference>
<dbReference type="RefSeq" id="WP_091645848.1">
    <property type="nucleotide sequence ID" value="NZ_FOEG01000011.1"/>
</dbReference>
<dbReference type="InterPro" id="IPR000160">
    <property type="entry name" value="GGDEF_dom"/>
</dbReference>
<dbReference type="InterPro" id="IPR052163">
    <property type="entry name" value="DGC-Regulatory_Protein"/>
</dbReference>
<dbReference type="NCBIfam" id="TIGR00229">
    <property type="entry name" value="sensory_box"/>
    <property type="match status" value="1"/>
</dbReference>
<dbReference type="InterPro" id="IPR003018">
    <property type="entry name" value="GAF"/>
</dbReference>
<evidence type="ECO:0000313" key="4">
    <source>
        <dbReference type="EMBL" id="SEP12560.1"/>
    </source>
</evidence>
<dbReference type="GO" id="GO:0003824">
    <property type="term" value="F:catalytic activity"/>
    <property type="evidence" value="ECO:0007669"/>
    <property type="project" value="UniProtKB-ARBA"/>
</dbReference>
<evidence type="ECO:0000259" key="2">
    <source>
        <dbReference type="PROSITE" id="PS50112"/>
    </source>
</evidence>
<sequence>MRNGAPEAELYYGNGNALGHEFPVASLTPILQWLCHDSGLEGAFVLRWAQGQASLIGAAGDGRNLADLARAATLFLPYPEHAVTTTEELGLALPARGLRLVPLEAPDEDVLLCLFTPEDQTEAPPEPCPEAVEALSAHLELLLERRRDARSRTGHVAHANLLQQTIDGLDDPLCTCDGQGRILSANRALSRLLGQERQELVGRNLATLLCEDDVTVSEFLQPHGSSDSADSTRTWRLQVPLARQQEVTLRKTLLHHDGHSQRMLLRWYATGAACTSLQDARTVILERIARREPVTSTLSTICEIAENQWPGSMTIVSVPKPEGGRLLVAPSMTEHFRHGLETHHRFEPDESLCATVVNTGERHICPDVRMEDRWPDYGWFAVAHGIHSVWGEPLITRDGNTVGAITVFHRQAGQPNNRQLDVMQRLADLAALAVSHANFLEELESHAFHDGLTGLPNRRLLSDRLRHQLGLARRTRRPVAVMLLDVDGFKQVNDERGHDEGDRLLCRLSEHLAAVLRPGDTLARLGGDEFVVIAGIARNGDAAAVAEKLLAAAARMPSELPVGLSIGISLFPDHGDSERPLLHRADRAMYQAKEHGKNRWCIYSPARP</sequence>
<dbReference type="Pfam" id="PF13185">
    <property type="entry name" value="GAF_2"/>
    <property type="match status" value="1"/>
</dbReference>
<organism evidence="4 5">
    <name type="scientific">Aquisalimonas asiatica</name>
    <dbReference type="NCBI Taxonomy" id="406100"/>
    <lineage>
        <taxon>Bacteria</taxon>
        <taxon>Pseudomonadati</taxon>
        <taxon>Pseudomonadota</taxon>
        <taxon>Gammaproteobacteria</taxon>
        <taxon>Chromatiales</taxon>
        <taxon>Ectothiorhodospiraceae</taxon>
        <taxon>Aquisalimonas</taxon>
    </lineage>
</organism>
<evidence type="ECO:0000313" key="5">
    <source>
        <dbReference type="Proteomes" id="UP000199657"/>
    </source>
</evidence>
<dbReference type="OrthoDB" id="9812260at2"/>
<dbReference type="InterPro" id="IPR000014">
    <property type="entry name" value="PAS"/>
</dbReference>
<dbReference type="SUPFAM" id="SSF55781">
    <property type="entry name" value="GAF domain-like"/>
    <property type="match status" value="1"/>
</dbReference>
<dbReference type="AlphaFoldDB" id="A0A1H8VAT5"/>
<comment type="cofactor">
    <cofactor evidence="1">
        <name>Mg(2+)</name>
        <dbReference type="ChEBI" id="CHEBI:18420"/>
    </cofactor>
</comment>
<dbReference type="Gene3D" id="3.30.70.270">
    <property type="match status" value="1"/>
</dbReference>
<proteinExistence type="predicted"/>
<dbReference type="InterPro" id="IPR035965">
    <property type="entry name" value="PAS-like_dom_sf"/>
</dbReference>
<dbReference type="InterPro" id="IPR013767">
    <property type="entry name" value="PAS_fold"/>
</dbReference>
<feature type="domain" description="PAS" evidence="2">
    <location>
        <begin position="158"/>
        <end position="222"/>
    </location>
</feature>
<dbReference type="EMBL" id="FOEG01000011">
    <property type="protein sequence ID" value="SEP12560.1"/>
    <property type="molecule type" value="Genomic_DNA"/>
</dbReference>
<name>A0A1H8VAT5_9GAMM</name>
<evidence type="ECO:0000256" key="1">
    <source>
        <dbReference type="ARBA" id="ARBA00001946"/>
    </source>
</evidence>
<dbReference type="Pfam" id="PF00990">
    <property type="entry name" value="GGDEF"/>
    <property type="match status" value="1"/>
</dbReference>
<dbReference type="SUPFAM" id="SSF55785">
    <property type="entry name" value="PYP-like sensor domain (PAS domain)"/>
    <property type="match status" value="1"/>
</dbReference>
<protein>
    <submittedName>
        <fullName evidence="4">PAS domain S-box-containing protein/diguanylate cyclase (GGDEF) domain-containing protein</fullName>
    </submittedName>
</protein>
<dbReference type="InterPro" id="IPR043128">
    <property type="entry name" value="Rev_trsase/Diguanyl_cyclase"/>
</dbReference>
<evidence type="ECO:0000259" key="3">
    <source>
        <dbReference type="PROSITE" id="PS50887"/>
    </source>
</evidence>
<dbReference type="Pfam" id="PF00989">
    <property type="entry name" value="PAS"/>
    <property type="match status" value="1"/>
</dbReference>
<dbReference type="CDD" id="cd00130">
    <property type="entry name" value="PAS"/>
    <property type="match status" value="1"/>
</dbReference>
<keyword evidence="5" id="KW-1185">Reference proteome</keyword>
<dbReference type="PANTHER" id="PTHR46663">
    <property type="entry name" value="DIGUANYLATE CYCLASE DGCT-RELATED"/>
    <property type="match status" value="1"/>
</dbReference>
<dbReference type="STRING" id="406100.SAMN04488052_11118"/>
<dbReference type="FunFam" id="3.30.70.270:FF:000001">
    <property type="entry name" value="Diguanylate cyclase domain protein"/>
    <property type="match status" value="1"/>
</dbReference>
<dbReference type="Gene3D" id="3.30.450.20">
    <property type="entry name" value="PAS domain"/>
    <property type="match status" value="1"/>
</dbReference>
<dbReference type="NCBIfam" id="TIGR00254">
    <property type="entry name" value="GGDEF"/>
    <property type="match status" value="1"/>
</dbReference>
<dbReference type="GO" id="GO:0006355">
    <property type="term" value="P:regulation of DNA-templated transcription"/>
    <property type="evidence" value="ECO:0007669"/>
    <property type="project" value="InterPro"/>
</dbReference>
<reference evidence="4 5" key="1">
    <citation type="submission" date="2016-10" db="EMBL/GenBank/DDBJ databases">
        <authorList>
            <person name="de Groot N.N."/>
        </authorList>
    </citation>
    <scope>NUCLEOTIDE SEQUENCE [LARGE SCALE GENOMIC DNA]</scope>
    <source>
        <strain evidence="4 5">CGMCC 1.6291</strain>
    </source>
</reference>
<dbReference type="PANTHER" id="PTHR46663:SF2">
    <property type="entry name" value="GGDEF DOMAIN-CONTAINING PROTEIN"/>
    <property type="match status" value="1"/>
</dbReference>